<dbReference type="Pfam" id="PF12728">
    <property type="entry name" value="HTH_17"/>
    <property type="match status" value="1"/>
</dbReference>
<evidence type="ECO:0000259" key="1">
    <source>
        <dbReference type="Pfam" id="PF12728"/>
    </source>
</evidence>
<reference evidence="2 3" key="1">
    <citation type="submission" date="2019-01" db="EMBL/GenBank/DDBJ databases">
        <title>Unveiling genomic diversity among members of the Bifidobacterium pseudolongum species, a widely distributed gut commensal of the animal kingdom.</title>
        <authorList>
            <person name="Lugli G.A."/>
            <person name="Duranti S."/>
            <person name="Albert K."/>
            <person name="Mancabelli L."/>
            <person name="Napoli S."/>
            <person name="Viappiani A."/>
            <person name="Anzalone R."/>
            <person name="Longhi G."/>
            <person name="Milani C."/>
            <person name="Turroni F."/>
            <person name="Alessandri G."/>
            <person name="Sela D.A."/>
            <person name="Van Sinderen D."/>
            <person name="Ventura M."/>
        </authorList>
    </citation>
    <scope>NUCLEOTIDE SEQUENCE [LARGE SCALE GENOMIC DNA]</scope>
    <source>
        <strain evidence="2 3">2072B</strain>
    </source>
</reference>
<comment type="caution">
    <text evidence="2">The sequence shown here is derived from an EMBL/GenBank/DDBJ whole genome shotgun (WGS) entry which is preliminary data.</text>
</comment>
<accession>A0A4Q5BAI1</accession>
<dbReference type="Proteomes" id="UP000293268">
    <property type="component" value="Unassembled WGS sequence"/>
</dbReference>
<dbReference type="InterPro" id="IPR041657">
    <property type="entry name" value="HTH_17"/>
</dbReference>
<dbReference type="EMBL" id="SBKU01000007">
    <property type="protein sequence ID" value="RYQ68430.1"/>
    <property type="molecule type" value="Genomic_DNA"/>
</dbReference>
<organism evidence="2 3">
    <name type="scientific">Bifidobacterium pseudolongum subsp. globosum</name>
    <dbReference type="NCBI Taxonomy" id="1690"/>
    <lineage>
        <taxon>Bacteria</taxon>
        <taxon>Bacillati</taxon>
        <taxon>Actinomycetota</taxon>
        <taxon>Actinomycetes</taxon>
        <taxon>Bifidobacteriales</taxon>
        <taxon>Bifidobacteriaceae</taxon>
        <taxon>Bifidobacterium</taxon>
    </lineage>
</organism>
<sequence length="76" mass="8999">MEQTQEMLTTAQIAKRYSIPEDTLRQLRFQHKGPPYYKPTRTVLYRISEVEEWLDSVKTIPQPQKRRPVPANAQSK</sequence>
<dbReference type="RefSeq" id="WP_129913203.1">
    <property type="nucleotide sequence ID" value="NZ_SBKU01000007.1"/>
</dbReference>
<dbReference type="AlphaFoldDB" id="A0A4Q5BAI1"/>
<gene>
    <name evidence="2" type="ORF">PG2072B_1033</name>
</gene>
<proteinExistence type="predicted"/>
<evidence type="ECO:0000313" key="3">
    <source>
        <dbReference type="Proteomes" id="UP000293268"/>
    </source>
</evidence>
<protein>
    <recommendedName>
        <fullName evidence="1">Helix-turn-helix domain-containing protein</fullName>
    </recommendedName>
</protein>
<evidence type="ECO:0000313" key="2">
    <source>
        <dbReference type="EMBL" id="RYQ68430.1"/>
    </source>
</evidence>
<name>A0A4Q5BAI1_9BIFI</name>
<dbReference type="SUPFAM" id="SSF46955">
    <property type="entry name" value="Putative DNA-binding domain"/>
    <property type="match status" value="1"/>
</dbReference>
<dbReference type="InterPro" id="IPR009061">
    <property type="entry name" value="DNA-bd_dom_put_sf"/>
</dbReference>
<feature type="domain" description="Helix-turn-helix" evidence="1">
    <location>
        <begin position="7"/>
        <end position="56"/>
    </location>
</feature>